<reference evidence="1" key="2">
    <citation type="submission" date="2020-09" db="EMBL/GenBank/DDBJ databases">
        <authorList>
            <person name="Sun Q."/>
            <person name="Zhou Y."/>
        </authorList>
    </citation>
    <scope>NUCLEOTIDE SEQUENCE</scope>
    <source>
        <strain evidence="1">CGMCC 1.12751</strain>
    </source>
</reference>
<dbReference type="InterPro" id="IPR032577">
    <property type="entry name" value="DUF4920"/>
</dbReference>
<evidence type="ECO:0000313" key="2">
    <source>
        <dbReference type="Proteomes" id="UP000625976"/>
    </source>
</evidence>
<dbReference type="Proteomes" id="UP000625976">
    <property type="component" value="Unassembled WGS sequence"/>
</dbReference>
<dbReference type="PROSITE" id="PS51257">
    <property type="entry name" value="PROKAR_LIPOPROTEIN"/>
    <property type="match status" value="1"/>
</dbReference>
<proteinExistence type="predicted"/>
<dbReference type="RefSeq" id="WP_188466297.1">
    <property type="nucleotide sequence ID" value="NZ_BMFQ01000004.1"/>
</dbReference>
<evidence type="ECO:0008006" key="3">
    <source>
        <dbReference type="Google" id="ProtNLM"/>
    </source>
</evidence>
<protein>
    <recommendedName>
        <fullName evidence="3">DUF4920 domain-containing protein</fullName>
    </recommendedName>
</protein>
<dbReference type="AlphaFoldDB" id="A0A917LUZ8"/>
<name>A0A917LUZ8_9FLAO</name>
<dbReference type="Pfam" id="PF16267">
    <property type="entry name" value="DUF4920"/>
    <property type="match status" value="1"/>
</dbReference>
<organism evidence="1 2">
    <name type="scientific">Bizionia arctica</name>
    <dbReference type="NCBI Taxonomy" id="1495645"/>
    <lineage>
        <taxon>Bacteria</taxon>
        <taxon>Pseudomonadati</taxon>
        <taxon>Bacteroidota</taxon>
        <taxon>Flavobacteriia</taxon>
        <taxon>Flavobacteriales</taxon>
        <taxon>Flavobacteriaceae</taxon>
        <taxon>Bizionia</taxon>
    </lineage>
</organism>
<comment type="caution">
    <text evidence="1">The sequence shown here is derived from an EMBL/GenBank/DDBJ whole genome shotgun (WGS) entry which is preliminary data.</text>
</comment>
<gene>
    <name evidence="1" type="ORF">GCM10010976_29720</name>
</gene>
<keyword evidence="2" id="KW-1185">Reference proteome</keyword>
<accession>A0A917LUZ8</accession>
<sequence length="171" mass="19137">MKHILTLLALSFVFVSCKNNTSDTQVNTVQTEEVKEIAYASFGDKIEADNAIDAILMAETYKKMIVGDSLQTKMIAKVDEVCQAKGCWMKLDLGNDEQVMVKFKDYGFFMPKNIAGKDVILDGKAFVSEMTVEEQRHYAEDAGKSENEIAAITEPKRTYTFEANGVLLIEE</sequence>
<reference evidence="1" key="1">
    <citation type="journal article" date="2014" name="Int. J. Syst. Evol. Microbiol.">
        <title>Complete genome sequence of Corynebacterium casei LMG S-19264T (=DSM 44701T), isolated from a smear-ripened cheese.</title>
        <authorList>
            <consortium name="US DOE Joint Genome Institute (JGI-PGF)"/>
            <person name="Walter F."/>
            <person name="Albersmeier A."/>
            <person name="Kalinowski J."/>
            <person name="Ruckert C."/>
        </authorList>
    </citation>
    <scope>NUCLEOTIDE SEQUENCE</scope>
    <source>
        <strain evidence="1">CGMCC 1.12751</strain>
    </source>
</reference>
<evidence type="ECO:0000313" key="1">
    <source>
        <dbReference type="EMBL" id="GGG56967.1"/>
    </source>
</evidence>
<dbReference type="EMBL" id="BMFQ01000004">
    <property type="protein sequence ID" value="GGG56967.1"/>
    <property type="molecule type" value="Genomic_DNA"/>
</dbReference>